<dbReference type="GO" id="GO:0051060">
    <property type="term" value="F:pullulanase activity"/>
    <property type="evidence" value="ECO:0007669"/>
    <property type="project" value="UniProtKB-EC"/>
</dbReference>
<dbReference type="InterPro" id="IPR006047">
    <property type="entry name" value="GH13_cat_dom"/>
</dbReference>
<dbReference type="SUPFAM" id="SSF81296">
    <property type="entry name" value="E set domains"/>
    <property type="match status" value="1"/>
</dbReference>
<dbReference type="Gene3D" id="2.60.40.2320">
    <property type="match status" value="1"/>
</dbReference>
<dbReference type="CDD" id="cd02860">
    <property type="entry name" value="E_set_Pullulanase"/>
    <property type="match status" value="1"/>
</dbReference>
<accession>A0A7X6DBE5</accession>
<evidence type="ECO:0000256" key="7">
    <source>
        <dbReference type="ARBA" id="ARBA00023088"/>
    </source>
</evidence>
<dbReference type="InterPro" id="IPR005323">
    <property type="entry name" value="CBM41_pullulanase"/>
</dbReference>
<dbReference type="CDD" id="cd10315">
    <property type="entry name" value="CBM41_pullulanase"/>
    <property type="match status" value="2"/>
</dbReference>
<name>A0A7X6DBE5_9ENTE</name>
<evidence type="ECO:0000256" key="9">
    <source>
        <dbReference type="ARBA" id="ARBA00023965"/>
    </source>
</evidence>
<feature type="coiled-coil region" evidence="13">
    <location>
        <begin position="292"/>
        <end position="326"/>
    </location>
</feature>
<dbReference type="NCBIfam" id="TIGR01167">
    <property type="entry name" value="LPXTG_anchor"/>
    <property type="match status" value="1"/>
</dbReference>
<dbReference type="CDD" id="cd11341">
    <property type="entry name" value="AmyAc_Pullulanase_LD-like"/>
    <property type="match status" value="1"/>
</dbReference>
<keyword evidence="15" id="KW-1133">Transmembrane helix</keyword>
<keyword evidence="13" id="KW-0175">Coiled coil</keyword>
<dbReference type="PROSITE" id="PS50847">
    <property type="entry name" value="GRAM_POS_ANCHORING"/>
    <property type="match status" value="1"/>
</dbReference>
<dbReference type="InterPro" id="IPR013783">
    <property type="entry name" value="Ig-like_fold"/>
</dbReference>
<feature type="region of interest" description="Disordered" evidence="14">
    <location>
        <begin position="963"/>
        <end position="1006"/>
    </location>
</feature>
<evidence type="ECO:0000256" key="10">
    <source>
        <dbReference type="ARBA" id="ARBA00024062"/>
    </source>
</evidence>
<dbReference type="EMBL" id="JAAVMB010000024">
    <property type="protein sequence ID" value="NKC69259.1"/>
    <property type="molecule type" value="Genomic_DNA"/>
</dbReference>
<feature type="transmembrane region" description="Helical" evidence="15">
    <location>
        <begin position="1014"/>
        <end position="1031"/>
    </location>
</feature>
<evidence type="ECO:0000256" key="6">
    <source>
        <dbReference type="ARBA" id="ARBA00022837"/>
    </source>
</evidence>
<evidence type="ECO:0000256" key="11">
    <source>
        <dbReference type="ARBA" id="ARBA00029618"/>
    </source>
</evidence>
<dbReference type="InterPro" id="IPR014756">
    <property type="entry name" value="Ig_E-set"/>
</dbReference>
<dbReference type="InterPro" id="IPR013784">
    <property type="entry name" value="Carb-bd-like_fold"/>
</dbReference>
<dbReference type="AlphaFoldDB" id="A0A7X6DBE5"/>
<evidence type="ECO:0000256" key="5">
    <source>
        <dbReference type="ARBA" id="ARBA00022801"/>
    </source>
</evidence>
<keyword evidence="15" id="KW-0472">Membrane</keyword>
<evidence type="ECO:0000256" key="8">
    <source>
        <dbReference type="ARBA" id="ARBA00023295"/>
    </source>
</evidence>
<keyword evidence="8 17" id="KW-0326">Glycosidase</keyword>
<comment type="catalytic activity">
    <reaction evidence="9">
        <text>Hydrolysis of (1-&gt;6)-alpha-D-glucosidic linkages in pullulan, amylopectin and glycogen, and in the alpha- and beta-limit dextrins of amylopectin and glycogen.</text>
        <dbReference type="EC" id="3.2.1.41"/>
    </reaction>
</comment>
<protein>
    <recommendedName>
        <fullName evidence="10">pullulanase</fullName>
        <ecNumber evidence="10">3.2.1.41</ecNumber>
    </recommendedName>
    <alternativeName>
        <fullName evidence="11">Alpha-dextrin endo-1,6-alpha-glucosidase</fullName>
    </alternativeName>
    <alternativeName>
        <fullName evidence="12">Pullulan 6-glucanohydrolase</fullName>
    </alternativeName>
</protein>
<keyword evidence="6" id="KW-0106">Calcium</keyword>
<evidence type="ECO:0000256" key="2">
    <source>
        <dbReference type="ARBA" id="ARBA00022512"/>
    </source>
</evidence>
<evidence type="ECO:0000313" key="18">
    <source>
        <dbReference type="Proteomes" id="UP000521358"/>
    </source>
</evidence>
<evidence type="ECO:0000256" key="13">
    <source>
        <dbReference type="SAM" id="Coils"/>
    </source>
</evidence>
<dbReference type="InterPro" id="IPR011840">
    <property type="entry name" value="PulA_typeI"/>
</dbReference>
<feature type="compositionally biased region" description="Basic and acidic residues" evidence="14">
    <location>
        <begin position="963"/>
        <end position="988"/>
    </location>
</feature>
<comment type="caution">
    <text evidence="17">The sequence shown here is derived from an EMBL/GenBank/DDBJ whole genome shotgun (WGS) entry which is preliminary data.</text>
</comment>
<keyword evidence="3" id="KW-0964">Secreted</keyword>
<keyword evidence="2" id="KW-0134">Cell wall</keyword>
<dbReference type="Pfam" id="PF02922">
    <property type="entry name" value="CBM_48"/>
    <property type="match status" value="1"/>
</dbReference>
<dbReference type="GO" id="GO:0030246">
    <property type="term" value="F:carbohydrate binding"/>
    <property type="evidence" value="ECO:0007669"/>
    <property type="project" value="InterPro"/>
</dbReference>
<dbReference type="Pfam" id="PF00746">
    <property type="entry name" value="Gram_pos_anchor"/>
    <property type="match status" value="1"/>
</dbReference>
<dbReference type="SUPFAM" id="SSF49452">
    <property type="entry name" value="Starch-binding domain-like"/>
    <property type="match status" value="2"/>
</dbReference>
<feature type="domain" description="Gram-positive cocci surface proteins LPxTG" evidence="16">
    <location>
        <begin position="1006"/>
        <end position="1035"/>
    </location>
</feature>
<evidence type="ECO:0000256" key="12">
    <source>
        <dbReference type="ARBA" id="ARBA00031076"/>
    </source>
</evidence>
<comment type="similarity">
    <text evidence="1">Belongs to the glycosyl hydrolase 13 family.</text>
</comment>
<feature type="compositionally biased region" description="Low complexity" evidence="14">
    <location>
        <begin position="990"/>
        <end position="1000"/>
    </location>
</feature>
<dbReference type="Gene3D" id="3.20.20.80">
    <property type="entry name" value="Glycosidases"/>
    <property type="match status" value="1"/>
</dbReference>
<dbReference type="SUPFAM" id="SSF51445">
    <property type="entry name" value="(Trans)glycosidases"/>
    <property type="match status" value="1"/>
</dbReference>
<dbReference type="SMART" id="SM00642">
    <property type="entry name" value="Aamy"/>
    <property type="match status" value="1"/>
</dbReference>
<evidence type="ECO:0000256" key="15">
    <source>
        <dbReference type="SAM" id="Phobius"/>
    </source>
</evidence>
<evidence type="ECO:0000256" key="1">
    <source>
        <dbReference type="ARBA" id="ARBA00008061"/>
    </source>
</evidence>
<keyword evidence="7" id="KW-0572">Peptidoglycan-anchor</keyword>
<dbReference type="GO" id="GO:0005975">
    <property type="term" value="P:carbohydrate metabolic process"/>
    <property type="evidence" value="ECO:0007669"/>
    <property type="project" value="InterPro"/>
</dbReference>
<dbReference type="Gene3D" id="2.60.40.10">
    <property type="entry name" value="Immunoglobulins"/>
    <property type="match status" value="1"/>
</dbReference>
<reference evidence="17 18" key="1">
    <citation type="submission" date="2020-03" db="EMBL/GenBank/DDBJ databases">
        <title>Bacterial samples isolated from urine from healthy bovine heifers (Gyr breed).</title>
        <authorList>
            <person name="Giannattasio-Ferraz S."/>
            <person name="Maskeri L."/>
            <person name="Penido A."/>
            <person name="Barbosa-Stancioli E.F."/>
            <person name="Putonti C."/>
        </authorList>
    </citation>
    <scope>NUCLEOTIDE SEQUENCE [LARGE SCALE GENOMIC DNA]</scope>
    <source>
        <strain evidence="17 18">UFMG-H7</strain>
    </source>
</reference>
<dbReference type="Proteomes" id="UP000521358">
    <property type="component" value="Unassembled WGS sequence"/>
</dbReference>
<dbReference type="InterPro" id="IPR004193">
    <property type="entry name" value="Glyco_hydro_13_N"/>
</dbReference>
<dbReference type="Pfam" id="PF00128">
    <property type="entry name" value="Alpha-amylase"/>
    <property type="match status" value="1"/>
</dbReference>
<evidence type="ECO:0000256" key="3">
    <source>
        <dbReference type="ARBA" id="ARBA00022525"/>
    </source>
</evidence>
<sequence length="1035" mass="117391">MVDFDRKRFSKEKNFLDVRLFVLVLFFLLIGVTSHSQAAEPETKVIIHYEAPDKEKDLERTIWLWADNEAGQELPFTGQDKFGKYAEVSVPGVHEKVGFLIKSKGDWSYQSPDQWVDTSSGKVHVWLDKDGELSYTPKNEETAPKTDKLNVKVHYYRSANDYDNWNIWYWIEGKDGKQAAFAETDSFGQVAEFELSGEDFSKFNFLIRKSSATNEWEEKDGDDRVVYVSQNQNEMDVWIMEGDKMVYGSSDFIVKDQGVKGATIEKLSQIDVTFTKKEELENLQKYSIKLMSEDKEIQIKNMTGDKEKLTNRVSIEVNEVIDLQKEYYIVTENQDKIPVGLGGVVRTSEFDETYAYDGKLGALYSKEKTDFVLWAPTASQVELVLYQDQTEASPEKESIVMERKEKGTHKVSVLGDQAGTAYTYRLTFPDGKVNESTDPYATSAIVNGNHSVVVNPNEVALENFNRMPAFTNPVDAIIYEAHIRDLSISPDSGIKNKGKFLGVIEEGTKNETGQSTGLDYIKSLGVTHVQFLPMYDYQTIDESRPNDPQYNWGYDPKNYNVPEGSYSTDSTDPTKRVTEMKQMIKGLHDNNIRVIMDVVYNHVYEAGSHAFNKTVPGYYFRYNADGSYANGTGVGNDVASERKMAQKYIVDSVIYWAENYNLDGFRFDLMGILDVETMNLVRSELDKIDPSIIILGEGWNMGTPLDDSQKAIQKNANIMPGIAHFNDSIRDSVKGSVFDGTEPGIINGKSELEKLVAQNMLGASGLEGYTTPSQVIQYVEAHDNLTLYDKLSLTNPTDTNEQRIKRHSLGTGMMLVSQGVPFIHAGQEFLRTKDGDENSYKSPDSVNQFDWSRPEIYRDSVELFKSLVSYRKNEPLLRIDNYDDIKDKAKLVKAEDNIIIYEVKDEEKELLISINANEVEKEIDEQLTKDFKVAVSNQLENETYQEGVMLLLSLTVYEKSLKTEETKTSESKETEETNSTKEKGKETETETSTSDSSLTKRNSENLPKTGEKKTIFAIVGLLTLASGYLLFRKRF</sequence>
<dbReference type="EC" id="3.2.1.41" evidence="10"/>
<evidence type="ECO:0000313" key="17">
    <source>
        <dbReference type="EMBL" id="NKC69259.1"/>
    </source>
</evidence>
<keyword evidence="5 17" id="KW-0378">Hydrolase</keyword>
<proteinExistence type="inferred from homology"/>
<organism evidence="17 18">
    <name type="scientific">Vagococcus fluvialis</name>
    <dbReference type="NCBI Taxonomy" id="2738"/>
    <lineage>
        <taxon>Bacteria</taxon>
        <taxon>Bacillati</taxon>
        <taxon>Bacillota</taxon>
        <taxon>Bacilli</taxon>
        <taxon>Lactobacillales</taxon>
        <taxon>Enterococcaceae</taxon>
        <taxon>Vagococcus</taxon>
    </lineage>
</organism>
<dbReference type="NCBIfam" id="TIGR02104">
    <property type="entry name" value="pulA_typeI"/>
    <property type="match status" value="1"/>
</dbReference>
<evidence type="ECO:0000256" key="4">
    <source>
        <dbReference type="ARBA" id="ARBA00022729"/>
    </source>
</evidence>
<dbReference type="Gene3D" id="2.60.40.1110">
    <property type="match status" value="2"/>
</dbReference>
<dbReference type="InterPro" id="IPR017853">
    <property type="entry name" value="GH"/>
</dbReference>
<dbReference type="InterPro" id="IPR019931">
    <property type="entry name" value="LPXTG_anchor"/>
</dbReference>
<dbReference type="PANTHER" id="PTHR43002">
    <property type="entry name" value="GLYCOGEN DEBRANCHING ENZYME"/>
    <property type="match status" value="1"/>
</dbReference>
<keyword evidence="15" id="KW-0812">Transmembrane</keyword>
<evidence type="ECO:0000256" key="14">
    <source>
        <dbReference type="SAM" id="MobiDB-lite"/>
    </source>
</evidence>
<dbReference type="RefSeq" id="WP_167808254.1">
    <property type="nucleotide sequence ID" value="NZ_JAAVMB010000024.1"/>
</dbReference>
<dbReference type="Pfam" id="PF03714">
    <property type="entry name" value="PUD"/>
    <property type="match status" value="2"/>
</dbReference>
<gene>
    <name evidence="17" type="primary">pulA</name>
    <name evidence="17" type="ORF">HED35_14265</name>
</gene>
<evidence type="ECO:0000259" key="16">
    <source>
        <dbReference type="PROSITE" id="PS50847"/>
    </source>
</evidence>
<keyword evidence="4" id="KW-0732">Signal</keyword>